<accession>A0AAJ8MLD0</accession>
<dbReference type="AlphaFoldDB" id="A0AAJ8MLD0"/>
<sequence length="190" mass="19233">MFGTTPPLHPSALQAISGNYYGNAMSAYEQPMPQGPASQYGGIGFGLGGGCGGGGGSGASMMMGGGGQQAFPSKRAMNMNMGMGMGMGGMGGMGGMVGMPGMKGMGMPNMGGMGGLGMGMGGMTGFQNGLVLLLPSTCLSNTDWMITDPSCFRLSSARGAIVVLRLAPAFTFLRFDYDSLLLFDQLIPST</sequence>
<reference evidence="1" key="2">
    <citation type="submission" date="2024-02" db="EMBL/GenBank/DDBJ databases">
        <title>Comparative genomics of Cryptococcus and Kwoniella reveals pathogenesis evolution and contrasting modes of karyotype evolution via chromosome fusion or intercentromeric recombination.</title>
        <authorList>
            <person name="Coelho M.A."/>
            <person name="David-Palma M."/>
            <person name="Shea T."/>
            <person name="Bowers K."/>
            <person name="McGinley-Smith S."/>
            <person name="Mohammad A.W."/>
            <person name="Gnirke A."/>
            <person name="Yurkov A.M."/>
            <person name="Nowrousian M."/>
            <person name="Sun S."/>
            <person name="Cuomo C.A."/>
            <person name="Heitman J."/>
        </authorList>
    </citation>
    <scope>NUCLEOTIDE SEQUENCE</scope>
    <source>
        <strain evidence="1">CBS 10117</strain>
    </source>
</reference>
<reference evidence="1" key="1">
    <citation type="submission" date="2013-07" db="EMBL/GenBank/DDBJ databases">
        <authorList>
            <consortium name="The Broad Institute Genome Sequencing Platform"/>
            <person name="Cuomo C."/>
            <person name="Litvintseva A."/>
            <person name="Chen Y."/>
            <person name="Heitman J."/>
            <person name="Sun S."/>
            <person name="Springer D."/>
            <person name="Dromer F."/>
            <person name="Young S.K."/>
            <person name="Zeng Q."/>
            <person name="Gargeya S."/>
            <person name="Fitzgerald M."/>
            <person name="Abouelleil A."/>
            <person name="Alvarado L."/>
            <person name="Berlin A.M."/>
            <person name="Chapman S.B."/>
            <person name="Dewar J."/>
            <person name="Goldberg J."/>
            <person name="Griggs A."/>
            <person name="Gujja S."/>
            <person name="Hansen M."/>
            <person name="Howarth C."/>
            <person name="Imamovic A."/>
            <person name="Larimer J."/>
            <person name="McCowan C."/>
            <person name="Murphy C."/>
            <person name="Pearson M."/>
            <person name="Priest M."/>
            <person name="Roberts A."/>
            <person name="Saif S."/>
            <person name="Shea T."/>
            <person name="Sykes S."/>
            <person name="Wortman J."/>
            <person name="Nusbaum C."/>
            <person name="Birren B."/>
        </authorList>
    </citation>
    <scope>NUCLEOTIDE SEQUENCE</scope>
    <source>
        <strain evidence="1">CBS 10117</strain>
    </source>
</reference>
<proteinExistence type="predicted"/>
<evidence type="ECO:0000313" key="2">
    <source>
        <dbReference type="Proteomes" id="UP000078595"/>
    </source>
</evidence>
<dbReference type="KEGG" id="kdj:90830182"/>
<dbReference type="RefSeq" id="XP_065825785.1">
    <property type="nucleotide sequence ID" value="XM_065969713.1"/>
</dbReference>
<name>A0AAJ8MLD0_9TREE</name>
<evidence type="ECO:0000313" key="1">
    <source>
        <dbReference type="EMBL" id="WWC65317.1"/>
    </source>
</evidence>
<gene>
    <name evidence="1" type="ORF">I303_107935</name>
</gene>
<dbReference type="GeneID" id="90830182"/>
<dbReference type="EMBL" id="CP144539">
    <property type="protein sequence ID" value="WWC65317.1"/>
    <property type="molecule type" value="Genomic_DNA"/>
</dbReference>
<organism evidence="1 2">
    <name type="scientific">Kwoniella dejecticola CBS 10117</name>
    <dbReference type="NCBI Taxonomy" id="1296121"/>
    <lineage>
        <taxon>Eukaryota</taxon>
        <taxon>Fungi</taxon>
        <taxon>Dikarya</taxon>
        <taxon>Basidiomycota</taxon>
        <taxon>Agaricomycotina</taxon>
        <taxon>Tremellomycetes</taxon>
        <taxon>Tremellales</taxon>
        <taxon>Cryptococcaceae</taxon>
        <taxon>Kwoniella</taxon>
    </lineage>
</organism>
<keyword evidence="2" id="KW-1185">Reference proteome</keyword>
<dbReference type="Proteomes" id="UP000078595">
    <property type="component" value="Chromosome 10"/>
</dbReference>
<protein>
    <submittedName>
        <fullName evidence="1">Uncharacterized protein</fullName>
    </submittedName>
</protein>